<gene>
    <name evidence="1" type="ORF">D7S86_27035</name>
</gene>
<dbReference type="Proteomes" id="UP000270342">
    <property type="component" value="Unassembled WGS sequence"/>
</dbReference>
<organism evidence="1 2">
    <name type="scientific">Pararobbsia silviterrae</name>
    <dbReference type="NCBI Taxonomy" id="1792498"/>
    <lineage>
        <taxon>Bacteria</taxon>
        <taxon>Pseudomonadati</taxon>
        <taxon>Pseudomonadota</taxon>
        <taxon>Betaproteobacteria</taxon>
        <taxon>Burkholderiales</taxon>
        <taxon>Burkholderiaceae</taxon>
        <taxon>Pararobbsia</taxon>
    </lineage>
</organism>
<protein>
    <submittedName>
        <fullName evidence="1">Uncharacterized protein</fullName>
    </submittedName>
</protein>
<name>A0A494X1T2_9BURK</name>
<dbReference type="EMBL" id="RBZU01000019">
    <property type="protein sequence ID" value="RKP44688.1"/>
    <property type="molecule type" value="Genomic_DNA"/>
</dbReference>
<proteinExistence type="predicted"/>
<sequence length="132" mass="13918">MFRKGALIEEFDDHNLIVIGSQATHAHLLGGDVANRSLTQIGFGTNATAEVFANAALTGAYMNSLGTPTYPATNEVSFPFSLGSADVNAFGLSISEFGLLTAGGVLYARRTRALPLNFNSDLSLSGTWVISF</sequence>
<accession>A0A494X1T2</accession>
<keyword evidence="2" id="KW-1185">Reference proteome</keyword>
<evidence type="ECO:0000313" key="1">
    <source>
        <dbReference type="EMBL" id="RKP44688.1"/>
    </source>
</evidence>
<evidence type="ECO:0000313" key="2">
    <source>
        <dbReference type="Proteomes" id="UP000270342"/>
    </source>
</evidence>
<comment type="caution">
    <text evidence="1">The sequence shown here is derived from an EMBL/GenBank/DDBJ whole genome shotgun (WGS) entry which is preliminary data.</text>
</comment>
<reference evidence="1 2" key="1">
    <citation type="submission" date="2018-10" db="EMBL/GenBank/DDBJ databases">
        <title>Robbsia sp. DHC34, isolated from soil.</title>
        <authorList>
            <person name="Gao Z.-H."/>
            <person name="Qiu L.-H."/>
        </authorList>
    </citation>
    <scope>NUCLEOTIDE SEQUENCE [LARGE SCALE GENOMIC DNA]</scope>
    <source>
        <strain evidence="1 2">DHC34</strain>
    </source>
</reference>
<dbReference type="AlphaFoldDB" id="A0A494X1T2"/>